<proteinExistence type="predicted"/>
<dbReference type="InterPro" id="IPR014729">
    <property type="entry name" value="Rossmann-like_a/b/a_fold"/>
</dbReference>
<gene>
    <name evidence="5" type="ORF">H8D96_15585</name>
</gene>
<evidence type="ECO:0000256" key="1">
    <source>
        <dbReference type="ARBA" id="ARBA00022741"/>
    </source>
</evidence>
<feature type="domain" description="NFACT protein RNA binding" evidence="4">
    <location>
        <begin position="228"/>
        <end position="326"/>
    </location>
</feature>
<protein>
    <submittedName>
        <fullName evidence="5">tRNA 4-thiouridine(8) synthase ThiI</fullName>
    </submittedName>
</protein>
<sequence length="331" mass="36934">MNLSSGKVRALGLCSGGLDSMLSALVLRKQGIEVEWVTFETPFFSSAKARQASHITGIPLTVKKITRVYLEMLENPRCGYGKQMNPCMDCHALMFRLAGSIMQEKRFDFLFSGEVLGQRPLSQNMQSLRYVEKQSGYDGYILRPLSAKRLPETIPEKEGLVNRELLLDISGRSRKPQIKLIKEFGINDYASPAGGCLLTDKSYSSRLKDLFEHQDSYTEAELHLLKHGRHIRLDENTKIIVGRNHKDNEKIIKYHNSQTDIVITVKGYPGPTVLMPHGGKKENIILAASICAGYSKAPDLAPVDVEAITPDGNEIFQVLGVPPTDIKHLLI</sequence>
<name>A0A8J6P645_9BACT</name>
<dbReference type="AlphaFoldDB" id="A0A8J6P645"/>
<evidence type="ECO:0000313" key="6">
    <source>
        <dbReference type="Proteomes" id="UP000605201"/>
    </source>
</evidence>
<accession>A0A8J6P645</accession>
<dbReference type="SUPFAM" id="SSF52402">
    <property type="entry name" value="Adenine nucleotide alpha hydrolases-like"/>
    <property type="match status" value="1"/>
</dbReference>
<dbReference type="InterPro" id="IPR059101">
    <property type="entry name" value="NFACT-R_2"/>
</dbReference>
<dbReference type="Pfam" id="PF02568">
    <property type="entry name" value="ThiI"/>
    <property type="match status" value="1"/>
</dbReference>
<reference evidence="5 6" key="1">
    <citation type="submission" date="2020-08" db="EMBL/GenBank/DDBJ databases">
        <title>Bridging the membrane lipid divide: bacteria of the FCB group superphylum have the potential to synthesize archaeal ether lipids.</title>
        <authorList>
            <person name="Villanueva L."/>
            <person name="Von Meijenfeldt F.A.B."/>
            <person name="Westbye A.B."/>
            <person name="Yadav S."/>
            <person name="Hopmans E.C."/>
            <person name="Dutilh B.E."/>
            <person name="Sinninghe Damste J.S."/>
        </authorList>
    </citation>
    <scope>NUCLEOTIDE SEQUENCE [LARGE SCALE GENOMIC DNA]</scope>
    <source>
        <strain evidence="5">NIOZ-UU17</strain>
    </source>
</reference>
<evidence type="ECO:0000256" key="2">
    <source>
        <dbReference type="ARBA" id="ARBA00022840"/>
    </source>
</evidence>
<comment type="caution">
    <text evidence="5">The sequence shown here is derived from an EMBL/GenBank/DDBJ whole genome shotgun (WGS) entry which is preliminary data.</text>
</comment>
<organism evidence="5 6">
    <name type="scientific">Candidatus Desulfatibia vada</name>
    <dbReference type="NCBI Taxonomy" id="2841696"/>
    <lineage>
        <taxon>Bacteria</taxon>
        <taxon>Pseudomonadati</taxon>
        <taxon>Thermodesulfobacteriota</taxon>
        <taxon>Desulfobacteria</taxon>
        <taxon>Desulfobacterales</taxon>
        <taxon>Desulfobacterales incertae sedis</taxon>
        <taxon>Candidatus Desulfatibia</taxon>
    </lineage>
</organism>
<dbReference type="GO" id="GO:0005524">
    <property type="term" value="F:ATP binding"/>
    <property type="evidence" value="ECO:0007669"/>
    <property type="project" value="UniProtKB-KW"/>
</dbReference>
<evidence type="ECO:0000259" key="4">
    <source>
        <dbReference type="Pfam" id="PF18297"/>
    </source>
</evidence>
<evidence type="ECO:0000259" key="3">
    <source>
        <dbReference type="Pfam" id="PF02568"/>
    </source>
</evidence>
<dbReference type="PANTHER" id="PTHR11933:SF6">
    <property type="entry name" value="THIL AANH DOMAIN-CONTAINING PROTEIN"/>
    <property type="match status" value="1"/>
</dbReference>
<dbReference type="Gene3D" id="3.40.50.620">
    <property type="entry name" value="HUPs"/>
    <property type="match status" value="1"/>
</dbReference>
<dbReference type="InterPro" id="IPR020536">
    <property type="entry name" value="ThiI_AANH"/>
</dbReference>
<dbReference type="Pfam" id="PF18297">
    <property type="entry name" value="NFACT-R_2"/>
    <property type="match status" value="1"/>
</dbReference>
<keyword evidence="1" id="KW-0547">Nucleotide-binding</keyword>
<dbReference type="EMBL" id="JACNIG010000291">
    <property type="protein sequence ID" value="MBC8433332.1"/>
    <property type="molecule type" value="Genomic_DNA"/>
</dbReference>
<dbReference type="GO" id="GO:0004810">
    <property type="term" value="F:CCA tRNA nucleotidyltransferase activity"/>
    <property type="evidence" value="ECO:0007669"/>
    <property type="project" value="InterPro"/>
</dbReference>
<dbReference type="PANTHER" id="PTHR11933">
    <property type="entry name" value="TRNA 5-METHYLAMINOMETHYL-2-THIOURIDYLATE -METHYLTRANSFERASE"/>
    <property type="match status" value="1"/>
</dbReference>
<evidence type="ECO:0000313" key="5">
    <source>
        <dbReference type="EMBL" id="MBC8433332.1"/>
    </source>
</evidence>
<dbReference type="Proteomes" id="UP000605201">
    <property type="component" value="Unassembled WGS sequence"/>
</dbReference>
<feature type="domain" description="Thil AANH" evidence="3">
    <location>
        <begin position="9"/>
        <end position="145"/>
    </location>
</feature>
<keyword evidence="2" id="KW-0067">ATP-binding</keyword>